<reference evidence="3" key="2">
    <citation type="submission" date="2014-06" db="EMBL/GenBank/DDBJ databases">
        <authorList>
            <person name="Aslett M."/>
        </authorList>
    </citation>
    <scope>NUCLEOTIDE SEQUENCE</scope>
</reference>
<evidence type="ECO:0000313" key="3">
    <source>
        <dbReference type="EMBL" id="CDS15397.1"/>
    </source>
</evidence>
<dbReference type="SUPFAM" id="SSF47473">
    <property type="entry name" value="EF-hand"/>
    <property type="match status" value="1"/>
</dbReference>
<keyword evidence="3" id="KW-0966">Cell projection</keyword>
<dbReference type="PANTHER" id="PTHR23048">
    <property type="entry name" value="MYOSIN LIGHT CHAIN 1, 3"/>
    <property type="match status" value="1"/>
</dbReference>
<reference evidence="5" key="3">
    <citation type="submission" date="2020-10" db="UniProtKB">
        <authorList>
            <consortium name="WormBaseParasite"/>
        </authorList>
    </citation>
    <scope>IDENTIFICATION</scope>
</reference>
<dbReference type="PROSITE" id="PS50222">
    <property type="entry name" value="EF_HAND_2"/>
    <property type="match status" value="1"/>
</dbReference>
<keyword evidence="3" id="KW-0282">Flagellum</keyword>
<gene>
    <name evidence="3" type="ORF">EgrG_000779300</name>
</gene>
<keyword evidence="3" id="KW-0969">Cilium</keyword>
<dbReference type="AlphaFoldDB" id="A0A068WCS0"/>
<dbReference type="InterPro" id="IPR002048">
    <property type="entry name" value="EF_hand_dom"/>
</dbReference>
<dbReference type="InterPro" id="IPR011992">
    <property type="entry name" value="EF-hand-dom_pair"/>
</dbReference>
<sequence length="167" mass="18705">MSINCALPPKESEKPDIPAEVLKMSEVVFKELDKDSRGKIPISSVVEALQLLDQAPTEKEVREIVEEQKLDGGSDERDTSTLGRISFEKFSQILKTIYLPPEEHFKRLFNAFAVLDDKNKGILAADYLSELLLTRGDALTKKQVRDLMSESSTAADGYFAYMSFIGK</sequence>
<dbReference type="Gene3D" id="1.10.238.10">
    <property type="entry name" value="EF-hand"/>
    <property type="match status" value="2"/>
</dbReference>
<accession>A0A068WCS0</accession>
<name>A0A068WCS0_ECHGR</name>
<dbReference type="Proteomes" id="UP000492820">
    <property type="component" value="Unassembled WGS sequence"/>
</dbReference>
<dbReference type="GO" id="GO:0016460">
    <property type="term" value="C:myosin II complex"/>
    <property type="evidence" value="ECO:0007669"/>
    <property type="project" value="TreeGrafter"/>
</dbReference>
<evidence type="ECO:0000313" key="5">
    <source>
        <dbReference type="WBParaSite" id="EgrG_000779300"/>
    </source>
</evidence>
<dbReference type="Pfam" id="PF13499">
    <property type="entry name" value="EF-hand_7"/>
    <property type="match status" value="1"/>
</dbReference>
<reference evidence="3 4" key="1">
    <citation type="journal article" date="2013" name="Nature">
        <title>The genomes of four tapeworm species reveal adaptations to parasitism.</title>
        <authorList>
            <person name="Tsai I.J."/>
            <person name="Zarowiecki M."/>
            <person name="Holroyd N."/>
            <person name="Garciarrubio A."/>
            <person name="Sanchez-Flores A."/>
            <person name="Brooks K.L."/>
            <person name="Tracey A."/>
            <person name="Bobes R.J."/>
            <person name="Fragoso G."/>
            <person name="Sciutto E."/>
            <person name="Aslett M."/>
            <person name="Beasley H."/>
            <person name="Bennett H.M."/>
            <person name="Cai J."/>
            <person name="Camicia F."/>
            <person name="Clark R."/>
            <person name="Cucher M."/>
            <person name="De Silva N."/>
            <person name="Day T.A."/>
            <person name="Deplazes P."/>
            <person name="Estrada K."/>
            <person name="Fernandez C."/>
            <person name="Holland P.W."/>
            <person name="Hou J."/>
            <person name="Hu S."/>
            <person name="Huckvale T."/>
            <person name="Hung S.S."/>
            <person name="Kamenetzky L."/>
            <person name="Keane J.A."/>
            <person name="Kiss F."/>
            <person name="Koziol U."/>
            <person name="Lambert O."/>
            <person name="Liu K."/>
            <person name="Luo X."/>
            <person name="Luo Y."/>
            <person name="Macchiaroli N."/>
            <person name="Nichol S."/>
            <person name="Paps J."/>
            <person name="Parkinson J."/>
            <person name="Pouchkina-Stantcheva N."/>
            <person name="Riddiford N."/>
            <person name="Rosenzvit M."/>
            <person name="Salinas G."/>
            <person name="Wasmuth J.D."/>
            <person name="Zamanian M."/>
            <person name="Zheng Y."/>
            <person name="Cai X."/>
            <person name="Soberon X."/>
            <person name="Olson P.D."/>
            <person name="Laclette J.P."/>
            <person name="Brehm K."/>
            <person name="Berriman M."/>
            <person name="Garciarrubio A."/>
            <person name="Bobes R.J."/>
            <person name="Fragoso G."/>
            <person name="Sanchez-Flores A."/>
            <person name="Estrada K."/>
            <person name="Cevallos M.A."/>
            <person name="Morett E."/>
            <person name="Gonzalez V."/>
            <person name="Portillo T."/>
            <person name="Ochoa-Leyva A."/>
            <person name="Jose M.V."/>
            <person name="Sciutto E."/>
            <person name="Landa A."/>
            <person name="Jimenez L."/>
            <person name="Valdes V."/>
            <person name="Carrero J.C."/>
            <person name="Larralde C."/>
            <person name="Morales-Montor J."/>
            <person name="Limon-Lason J."/>
            <person name="Soberon X."/>
            <person name="Laclette J.P."/>
        </authorList>
    </citation>
    <scope>NUCLEOTIDE SEQUENCE [LARGE SCALE GENOMIC DNA]</scope>
</reference>
<dbReference type="EMBL" id="LK028576">
    <property type="protein sequence ID" value="CDS15397.1"/>
    <property type="molecule type" value="Genomic_DNA"/>
</dbReference>
<evidence type="ECO:0000256" key="1">
    <source>
        <dbReference type="ARBA" id="ARBA00022737"/>
    </source>
</evidence>
<feature type="domain" description="EF-hand" evidence="2">
    <location>
        <begin position="20"/>
        <end position="55"/>
    </location>
</feature>
<dbReference type="PANTHER" id="PTHR23048:SF0">
    <property type="entry name" value="CALMODULIN LIKE 3"/>
    <property type="match status" value="1"/>
</dbReference>
<keyword evidence="1" id="KW-0677">Repeat</keyword>
<dbReference type="InterPro" id="IPR050230">
    <property type="entry name" value="CALM/Myosin/TropC-like"/>
</dbReference>
<organism evidence="3">
    <name type="scientific">Echinococcus granulosus</name>
    <name type="common">Hydatid tapeworm</name>
    <dbReference type="NCBI Taxonomy" id="6210"/>
    <lineage>
        <taxon>Eukaryota</taxon>
        <taxon>Metazoa</taxon>
        <taxon>Spiralia</taxon>
        <taxon>Lophotrochozoa</taxon>
        <taxon>Platyhelminthes</taxon>
        <taxon>Cestoda</taxon>
        <taxon>Eucestoda</taxon>
        <taxon>Cyclophyllidea</taxon>
        <taxon>Taeniidae</taxon>
        <taxon>Echinococcus</taxon>
        <taxon>Echinococcus granulosus group</taxon>
    </lineage>
</organism>
<protein>
    <submittedName>
        <fullName evidence="3 5">Flagellar associated protein calmodulin</fullName>
    </submittedName>
</protein>
<evidence type="ECO:0000259" key="2">
    <source>
        <dbReference type="PROSITE" id="PS50222"/>
    </source>
</evidence>
<proteinExistence type="predicted"/>
<dbReference type="GO" id="GO:0005509">
    <property type="term" value="F:calcium ion binding"/>
    <property type="evidence" value="ECO:0007669"/>
    <property type="project" value="InterPro"/>
</dbReference>
<evidence type="ECO:0000313" key="4">
    <source>
        <dbReference type="Proteomes" id="UP000492820"/>
    </source>
</evidence>
<dbReference type="OrthoDB" id="6262652at2759"/>
<dbReference type="WBParaSite" id="EgrG_000779300">
    <property type="protein sequence ID" value="EgrG_000779300"/>
    <property type="gene ID" value="EgrG_000779300"/>
</dbReference>